<feature type="region of interest" description="Disordered" evidence="2">
    <location>
        <begin position="110"/>
        <end position="150"/>
    </location>
</feature>
<accession>A0A411YIU6</accession>
<keyword evidence="3" id="KW-0812">Transmembrane</keyword>
<gene>
    <name evidence="4" type="ORF">ER308_17095</name>
</gene>
<evidence type="ECO:0008006" key="6">
    <source>
        <dbReference type="Google" id="ProtNLM"/>
    </source>
</evidence>
<sequence>MARGQRARGGGTRDVPAGSRRGASRLRDQLFKGDRPFVLLFVGLVVAIAVVAIGPVQVFSEAAQRVDELEAERDELREEADELEERERRLKDPDELELLARGELGLVRPGEDPVVVVPDPDVRDDARDEAEDAEPAGESDEDEEDAPWWRRAGRWLGEHLAGE</sequence>
<feature type="coiled-coil region" evidence="1">
    <location>
        <begin position="59"/>
        <end position="93"/>
    </location>
</feature>
<dbReference type="RefSeq" id="WP_131156110.1">
    <property type="nucleotide sequence ID" value="NZ_CP036402.1"/>
</dbReference>
<feature type="region of interest" description="Disordered" evidence="2">
    <location>
        <begin position="1"/>
        <end position="21"/>
    </location>
</feature>
<evidence type="ECO:0000256" key="1">
    <source>
        <dbReference type="SAM" id="Coils"/>
    </source>
</evidence>
<name>A0A411YIU6_9ACTN</name>
<keyword evidence="5" id="KW-1185">Reference proteome</keyword>
<evidence type="ECO:0000256" key="2">
    <source>
        <dbReference type="SAM" id="MobiDB-lite"/>
    </source>
</evidence>
<keyword evidence="3" id="KW-1133">Transmembrane helix</keyword>
<feature type="transmembrane region" description="Helical" evidence="3">
    <location>
        <begin position="37"/>
        <end position="56"/>
    </location>
</feature>
<protein>
    <recommendedName>
        <fullName evidence="6">Septum formation initiator family protein</fullName>
    </recommendedName>
</protein>
<dbReference type="EMBL" id="CP036402">
    <property type="protein sequence ID" value="QBI21117.1"/>
    <property type="molecule type" value="Genomic_DNA"/>
</dbReference>
<dbReference type="Proteomes" id="UP000291469">
    <property type="component" value="Chromosome"/>
</dbReference>
<dbReference type="AlphaFoldDB" id="A0A411YIU6"/>
<organism evidence="4 5">
    <name type="scientific">Egibacter rhizosphaerae</name>
    <dbReference type="NCBI Taxonomy" id="1670831"/>
    <lineage>
        <taxon>Bacteria</taxon>
        <taxon>Bacillati</taxon>
        <taxon>Actinomycetota</taxon>
        <taxon>Nitriliruptoria</taxon>
        <taxon>Egibacterales</taxon>
        <taxon>Egibacteraceae</taxon>
        <taxon>Egibacter</taxon>
    </lineage>
</organism>
<dbReference type="Pfam" id="PF04977">
    <property type="entry name" value="DivIC"/>
    <property type="match status" value="1"/>
</dbReference>
<keyword evidence="1" id="KW-0175">Coiled coil</keyword>
<feature type="compositionally biased region" description="Low complexity" evidence="2">
    <location>
        <begin position="110"/>
        <end position="119"/>
    </location>
</feature>
<evidence type="ECO:0000313" key="4">
    <source>
        <dbReference type="EMBL" id="QBI21117.1"/>
    </source>
</evidence>
<keyword evidence="3" id="KW-0472">Membrane</keyword>
<dbReference type="InterPro" id="IPR007060">
    <property type="entry name" value="FtsL/DivIC"/>
</dbReference>
<feature type="compositionally biased region" description="Acidic residues" evidence="2">
    <location>
        <begin position="127"/>
        <end position="146"/>
    </location>
</feature>
<evidence type="ECO:0000256" key="3">
    <source>
        <dbReference type="SAM" id="Phobius"/>
    </source>
</evidence>
<proteinExistence type="predicted"/>
<dbReference type="KEGG" id="erz:ER308_17095"/>
<evidence type="ECO:0000313" key="5">
    <source>
        <dbReference type="Proteomes" id="UP000291469"/>
    </source>
</evidence>
<reference evidence="4 5" key="1">
    <citation type="submission" date="2019-01" db="EMBL/GenBank/DDBJ databases">
        <title>Egibacter rhizosphaerae EGI 80759T.</title>
        <authorList>
            <person name="Chen D.-D."/>
            <person name="Tian Y."/>
            <person name="Jiao J.-Y."/>
            <person name="Zhang X.-T."/>
            <person name="Zhang Y.-G."/>
            <person name="Zhang Y."/>
            <person name="Xiao M."/>
            <person name="Shu W.-S."/>
            <person name="Li W.-J."/>
        </authorList>
    </citation>
    <scope>NUCLEOTIDE SEQUENCE [LARGE SCALE GENOMIC DNA]</scope>
    <source>
        <strain evidence="4 5">EGI 80759</strain>
    </source>
</reference>